<dbReference type="PROSITE" id="PS01124">
    <property type="entry name" value="HTH_ARAC_FAMILY_2"/>
    <property type="match status" value="1"/>
</dbReference>
<dbReference type="PANTHER" id="PTHR47894">
    <property type="entry name" value="HTH-TYPE TRANSCRIPTIONAL REGULATOR GADX"/>
    <property type="match status" value="1"/>
</dbReference>
<evidence type="ECO:0000256" key="1">
    <source>
        <dbReference type="ARBA" id="ARBA00023015"/>
    </source>
</evidence>
<dbReference type="STRING" id="360412.LARV_03486"/>
<keyword evidence="2 5" id="KW-0238">DNA-binding</keyword>
<dbReference type="InterPro" id="IPR032687">
    <property type="entry name" value="AraC-type_N"/>
</dbReference>
<proteinExistence type="predicted"/>
<dbReference type="EMBL" id="DF967972">
    <property type="protein sequence ID" value="GAP15694.1"/>
    <property type="molecule type" value="Genomic_DNA"/>
</dbReference>
<dbReference type="Gene3D" id="1.10.10.60">
    <property type="entry name" value="Homeodomain-like"/>
    <property type="match status" value="1"/>
</dbReference>
<dbReference type="GO" id="GO:0003700">
    <property type="term" value="F:DNA-binding transcription factor activity"/>
    <property type="evidence" value="ECO:0007669"/>
    <property type="project" value="InterPro"/>
</dbReference>
<evidence type="ECO:0000256" key="2">
    <source>
        <dbReference type="ARBA" id="ARBA00023125"/>
    </source>
</evidence>
<dbReference type="SMART" id="SM00342">
    <property type="entry name" value="HTH_ARAC"/>
    <property type="match status" value="1"/>
</dbReference>
<dbReference type="InterPro" id="IPR009057">
    <property type="entry name" value="Homeodomain-like_sf"/>
</dbReference>
<dbReference type="GO" id="GO:0005829">
    <property type="term" value="C:cytosol"/>
    <property type="evidence" value="ECO:0007669"/>
    <property type="project" value="TreeGrafter"/>
</dbReference>
<dbReference type="Proteomes" id="UP000055060">
    <property type="component" value="Unassembled WGS sequence"/>
</dbReference>
<feature type="domain" description="HTH araC/xylS-type" evidence="4">
    <location>
        <begin position="261"/>
        <end position="358"/>
    </location>
</feature>
<dbReference type="GO" id="GO:0000976">
    <property type="term" value="F:transcription cis-regulatory region binding"/>
    <property type="evidence" value="ECO:0007669"/>
    <property type="project" value="TreeGrafter"/>
</dbReference>
<evidence type="ECO:0000256" key="3">
    <source>
        <dbReference type="ARBA" id="ARBA00023163"/>
    </source>
</evidence>
<evidence type="ECO:0000313" key="6">
    <source>
        <dbReference type="Proteomes" id="UP000055060"/>
    </source>
</evidence>
<keyword evidence="1" id="KW-0805">Transcription regulation</keyword>
<sequence>MIFCAGFVTIRAVNDNIEHMVQQLFSHEPITVSVSVLSQMFLYLSALKVDIDEFLHSIGVEPASVKSPDARIPIEVYLHIQDQAALYTHDPCFGLHMGEYAEAGSWSILGYLMMNCRTLGEAFEKSGRYSRIIGNLIDARAEPGFNRMRFIFFSPPHAPHMTRHCYEATFASCVRILRSLSGLDLNPLQVTFIYPQPDSTAEYDRIFGCPVLFNQKHNSVTIDPAIARIPVKMANPALLQYFETYAQDFLAEMDCKTATTRAVTRIILSRLDDRSLSIEKVAREMAVSVRTLQIRLEEEGVVFSDLLKDIRERLAKKYLRENYTVEQITYLLGFSAPSVFRKAFKKWSGVTPREYRENTYPTIYQ</sequence>
<dbReference type="Pfam" id="PF12833">
    <property type="entry name" value="HTH_18"/>
    <property type="match status" value="1"/>
</dbReference>
<keyword evidence="6" id="KW-1185">Reference proteome</keyword>
<organism evidence="5">
    <name type="scientific">Longilinea arvoryzae</name>
    <dbReference type="NCBI Taxonomy" id="360412"/>
    <lineage>
        <taxon>Bacteria</taxon>
        <taxon>Bacillati</taxon>
        <taxon>Chloroflexota</taxon>
        <taxon>Anaerolineae</taxon>
        <taxon>Anaerolineales</taxon>
        <taxon>Anaerolineaceae</taxon>
        <taxon>Longilinea</taxon>
    </lineage>
</organism>
<dbReference type="InterPro" id="IPR020449">
    <property type="entry name" value="Tscrpt_reg_AraC-type_HTH"/>
</dbReference>
<dbReference type="SUPFAM" id="SSF46689">
    <property type="entry name" value="Homeodomain-like"/>
    <property type="match status" value="1"/>
</dbReference>
<dbReference type="InterPro" id="IPR018060">
    <property type="entry name" value="HTH_AraC"/>
</dbReference>
<dbReference type="PANTHER" id="PTHR47894:SF1">
    <property type="entry name" value="HTH-TYPE TRANSCRIPTIONAL REGULATOR VQSM"/>
    <property type="match status" value="1"/>
</dbReference>
<dbReference type="PRINTS" id="PR00032">
    <property type="entry name" value="HTHARAC"/>
</dbReference>
<dbReference type="Pfam" id="PF12625">
    <property type="entry name" value="Arabinose_bd"/>
    <property type="match status" value="1"/>
</dbReference>
<reference evidence="5" key="1">
    <citation type="submission" date="2015-07" db="EMBL/GenBank/DDBJ databases">
        <title>Draft Genome Sequences of Anaerolinea thermolimosa IMO-1, Bellilinea caldifistulae GOMI-1, Leptolinea tardivitalis YMTK-2, Levilinea saccharolytica KIBI-1,Longilinea arvoryzae KOME-1, Previously Described as Members of the Anaerolineaceae (Chloroflexi).</title>
        <authorList>
            <person name="Sekiguchi Y."/>
            <person name="Ohashi A."/>
            <person name="Matsuura N."/>
            <person name="Tourlousse M.D."/>
        </authorList>
    </citation>
    <scope>NUCLEOTIDE SEQUENCE [LARGE SCALE GENOMIC DNA]</scope>
    <source>
        <strain evidence="5">KOME-1</strain>
    </source>
</reference>
<dbReference type="OrthoDB" id="5582699at2"/>
<evidence type="ECO:0000259" key="4">
    <source>
        <dbReference type="PROSITE" id="PS01124"/>
    </source>
</evidence>
<dbReference type="AlphaFoldDB" id="A0A0S7BD76"/>
<evidence type="ECO:0000313" key="5">
    <source>
        <dbReference type="EMBL" id="GAP15694.1"/>
    </source>
</evidence>
<gene>
    <name evidence="5" type="ORF">LARV_03486</name>
</gene>
<name>A0A0S7BD76_9CHLR</name>
<accession>A0A0S7BD76</accession>
<keyword evidence="3" id="KW-0804">Transcription</keyword>
<protein>
    <submittedName>
        <fullName evidence="5">AraC-type DNA-binding domain-containing protein</fullName>
    </submittedName>
</protein>